<proteinExistence type="predicted"/>
<evidence type="ECO:0000256" key="1">
    <source>
        <dbReference type="SAM" id="Phobius"/>
    </source>
</evidence>
<dbReference type="EMBL" id="JQBK01000001">
    <property type="protein sequence ID" value="KRN88163.1"/>
    <property type="molecule type" value="Genomic_DNA"/>
</dbReference>
<reference evidence="2 3" key="1">
    <citation type="journal article" date="2015" name="Genome Announc.">
        <title>Expanding the biotechnology potential of lactobacilli through comparative genomics of 213 strains and associated genera.</title>
        <authorList>
            <person name="Sun Z."/>
            <person name="Harris H.M."/>
            <person name="McCann A."/>
            <person name="Guo C."/>
            <person name="Argimon S."/>
            <person name="Zhang W."/>
            <person name="Yang X."/>
            <person name="Jeffery I.B."/>
            <person name="Cooney J.C."/>
            <person name="Kagawa T.F."/>
            <person name="Liu W."/>
            <person name="Song Y."/>
            <person name="Salvetti E."/>
            <person name="Wrobel A."/>
            <person name="Rasinkangas P."/>
            <person name="Parkhill J."/>
            <person name="Rea M.C."/>
            <person name="O'Sullivan O."/>
            <person name="Ritari J."/>
            <person name="Douillard F.P."/>
            <person name="Paul Ross R."/>
            <person name="Yang R."/>
            <person name="Briner A.E."/>
            <person name="Felis G.E."/>
            <person name="de Vos W.M."/>
            <person name="Barrangou R."/>
            <person name="Klaenhammer T.R."/>
            <person name="Caufield P.W."/>
            <person name="Cui Y."/>
            <person name="Zhang H."/>
            <person name="O'Toole P.W."/>
        </authorList>
    </citation>
    <scope>NUCLEOTIDE SEQUENCE [LARGE SCALE GENOMIC DNA]</scope>
    <source>
        <strain evidence="2 3">DSM 15353</strain>
    </source>
</reference>
<feature type="transmembrane region" description="Helical" evidence="1">
    <location>
        <begin position="229"/>
        <end position="247"/>
    </location>
</feature>
<gene>
    <name evidence="2" type="ORF">IV43_GL000011</name>
</gene>
<protein>
    <submittedName>
        <fullName evidence="2">Uncharacterized protein</fullName>
    </submittedName>
</protein>
<keyword evidence="1" id="KW-0472">Membrane</keyword>
<comment type="caution">
    <text evidence="2">The sequence shown here is derived from an EMBL/GenBank/DDBJ whole genome shotgun (WGS) entry which is preliminary data.</text>
</comment>
<dbReference type="AlphaFoldDB" id="A0A0R2KFG5"/>
<organism evidence="2 3">
    <name type="scientific">Ligilactobacillus acidipiscis</name>
    <dbReference type="NCBI Taxonomy" id="89059"/>
    <lineage>
        <taxon>Bacteria</taxon>
        <taxon>Bacillati</taxon>
        <taxon>Bacillota</taxon>
        <taxon>Bacilli</taxon>
        <taxon>Lactobacillales</taxon>
        <taxon>Lactobacillaceae</taxon>
        <taxon>Ligilactobacillus</taxon>
    </lineage>
</organism>
<evidence type="ECO:0000313" key="2">
    <source>
        <dbReference type="EMBL" id="KRN88163.1"/>
    </source>
</evidence>
<name>A0A0R2KFG5_9LACO</name>
<dbReference type="RefSeq" id="WP_010494468.1">
    <property type="nucleotide sequence ID" value="NZ_JQBK01000001.1"/>
</dbReference>
<dbReference type="Proteomes" id="UP000051491">
    <property type="component" value="Unassembled WGS sequence"/>
</dbReference>
<dbReference type="PATRIC" id="fig|89059.3.peg.11"/>
<dbReference type="OrthoDB" id="2330103at2"/>
<accession>A0A0R2KFG5</accession>
<evidence type="ECO:0000313" key="3">
    <source>
        <dbReference type="Proteomes" id="UP000051491"/>
    </source>
</evidence>
<keyword evidence="1" id="KW-1133">Transmembrane helix</keyword>
<keyword evidence="1" id="KW-0812">Transmembrane</keyword>
<sequence>MTKLLLKLNLNIDDKHQKYLNELFAQIGSNIENDFLYDGQSNQEILDFYPDSKVYQFNENVLNIYTKLKLSKIDTGYNLHAIEPISHRDFELGSLSAIMTGKIQQILNTYQTDIKSFLTGGRYKKVIVSEDSSDHIKSYREPYKIQVTIVEKNEEPKVEYVPEAIQKIKNGQTFYCKNCNGILRGERICPQCGNIIYYPTETNQASNFERAARGLENTGNSMSTFGKEMTIGCTIPILLIIILGALLF</sequence>